<comment type="cofactor">
    <cofactor evidence="11 12">
        <name>FAD</name>
        <dbReference type="ChEBI" id="CHEBI:57692"/>
    </cofactor>
    <text evidence="11 12">Binds 1 FAD per subunit.</text>
</comment>
<feature type="binding site" evidence="12">
    <location>
        <begin position="406"/>
        <end position="409"/>
    </location>
    <ligand>
        <name>FAD</name>
        <dbReference type="ChEBI" id="CHEBI:57692"/>
    </ligand>
</feature>
<dbReference type="EC" id="1.8.1.2" evidence="11"/>
<keyword evidence="1 11" id="KW-0813">Transport</keyword>
<dbReference type="PROSITE" id="PS51384">
    <property type="entry name" value="FAD_FR"/>
    <property type="match status" value="1"/>
</dbReference>
<evidence type="ECO:0000256" key="9">
    <source>
        <dbReference type="ARBA" id="ARBA00023192"/>
    </source>
</evidence>
<dbReference type="RefSeq" id="WP_134490092.1">
    <property type="nucleotide sequence ID" value="NZ_CP139089.1"/>
</dbReference>
<keyword evidence="7 11" id="KW-0249">Electron transport</keyword>
<dbReference type="Gene3D" id="2.40.30.10">
    <property type="entry name" value="Translation factors"/>
    <property type="match status" value="1"/>
</dbReference>
<feature type="binding site" evidence="12">
    <location>
        <position position="580"/>
    </location>
    <ligand>
        <name>NADP(+)</name>
        <dbReference type="ChEBI" id="CHEBI:58349"/>
    </ligand>
</feature>
<keyword evidence="5 11" id="KW-0274">FAD</keyword>
<dbReference type="OrthoDB" id="9816402at2"/>
<feature type="binding site" evidence="12">
    <location>
        <begin position="170"/>
        <end position="179"/>
    </location>
    <ligand>
        <name>FMN</name>
        <dbReference type="ChEBI" id="CHEBI:58210"/>
    </ligand>
</feature>
<protein>
    <recommendedName>
        <fullName evidence="11">Sulfite reductase [NADPH] flavoprotein alpha-component</fullName>
        <shortName evidence="11">SiR-FP</shortName>
        <ecNumber evidence="11">1.8.1.2</ecNumber>
    </recommendedName>
</protein>
<feature type="binding site" evidence="12">
    <location>
        <begin position="439"/>
        <end position="442"/>
    </location>
    <ligand>
        <name>FAD</name>
        <dbReference type="ChEBI" id="CHEBI:57692"/>
    </ligand>
</feature>
<dbReference type="PANTHER" id="PTHR19384">
    <property type="entry name" value="NITRIC OXIDE SYNTHASE-RELATED"/>
    <property type="match status" value="1"/>
</dbReference>
<dbReference type="InterPro" id="IPR003097">
    <property type="entry name" value="CysJ-like_FAD-binding"/>
</dbReference>
<evidence type="ECO:0000256" key="5">
    <source>
        <dbReference type="ARBA" id="ARBA00022827"/>
    </source>
</evidence>
<keyword evidence="2 11" id="KW-0028">Amino-acid biosynthesis</keyword>
<dbReference type="Pfam" id="PF00175">
    <property type="entry name" value="NAD_binding_1"/>
    <property type="match status" value="1"/>
</dbReference>
<keyword evidence="4 11" id="KW-0288">FMN</keyword>
<evidence type="ECO:0000256" key="2">
    <source>
        <dbReference type="ARBA" id="ARBA00022605"/>
    </source>
</evidence>
<evidence type="ECO:0000256" key="4">
    <source>
        <dbReference type="ARBA" id="ARBA00022643"/>
    </source>
</evidence>
<feature type="domain" description="FAD-binding FR-type" evidence="14">
    <location>
        <begin position="251"/>
        <end position="468"/>
    </location>
</feature>
<proteinExistence type="predicted"/>
<dbReference type="PROSITE" id="PS50902">
    <property type="entry name" value="FLAVODOXIN_LIKE"/>
    <property type="match status" value="1"/>
</dbReference>
<keyword evidence="6 11" id="KW-0521">NADP</keyword>
<comment type="subunit">
    <text evidence="11">Alpha(8)-beta(8). The alpha component is a flavoprotein, the beta component is a hemoprotein.</text>
</comment>
<dbReference type="PRINTS" id="PR00369">
    <property type="entry name" value="FLAVODOXIN"/>
</dbReference>
<name>A0A4U8Z2S5_METTU</name>
<dbReference type="Pfam" id="PF00667">
    <property type="entry name" value="FAD_binding_1"/>
    <property type="match status" value="1"/>
</dbReference>
<organism evidence="15 16">
    <name type="scientific">Methylocella tundrae</name>
    <dbReference type="NCBI Taxonomy" id="227605"/>
    <lineage>
        <taxon>Bacteria</taxon>
        <taxon>Pseudomonadati</taxon>
        <taxon>Pseudomonadota</taxon>
        <taxon>Alphaproteobacteria</taxon>
        <taxon>Hyphomicrobiales</taxon>
        <taxon>Beijerinckiaceae</taxon>
        <taxon>Methylocella</taxon>
    </lineage>
</organism>
<dbReference type="AlphaFoldDB" id="A0A4U8Z2S5"/>
<dbReference type="InterPro" id="IPR001094">
    <property type="entry name" value="Flavdoxin-like"/>
</dbReference>
<comment type="cofactor">
    <cofactor evidence="11 12">
        <name>FMN</name>
        <dbReference type="ChEBI" id="CHEBI:58210"/>
    </cofactor>
    <text evidence="11 12">Binds 1 FMN per subunit.</text>
</comment>
<evidence type="ECO:0000259" key="14">
    <source>
        <dbReference type="PROSITE" id="PS51384"/>
    </source>
</evidence>
<dbReference type="GO" id="GO:0005829">
    <property type="term" value="C:cytosol"/>
    <property type="evidence" value="ECO:0007669"/>
    <property type="project" value="TreeGrafter"/>
</dbReference>
<dbReference type="GO" id="GO:0004783">
    <property type="term" value="F:sulfite reductase (NADPH) activity"/>
    <property type="evidence" value="ECO:0007669"/>
    <property type="project" value="UniProtKB-EC"/>
</dbReference>
<dbReference type="InterPro" id="IPR010199">
    <property type="entry name" value="CysJ"/>
</dbReference>
<evidence type="ECO:0000259" key="13">
    <source>
        <dbReference type="PROSITE" id="PS50902"/>
    </source>
</evidence>
<dbReference type="GO" id="GO:0019344">
    <property type="term" value="P:cysteine biosynthetic process"/>
    <property type="evidence" value="ECO:0007669"/>
    <property type="project" value="UniProtKB-KW"/>
</dbReference>
<evidence type="ECO:0000313" key="16">
    <source>
        <dbReference type="Proteomes" id="UP000294360"/>
    </source>
</evidence>
<dbReference type="NCBIfam" id="TIGR01931">
    <property type="entry name" value="cysJ"/>
    <property type="match status" value="1"/>
</dbReference>
<evidence type="ECO:0000256" key="3">
    <source>
        <dbReference type="ARBA" id="ARBA00022630"/>
    </source>
</evidence>
<dbReference type="FunFam" id="3.40.50.80:FF:000001">
    <property type="entry name" value="NADPH--cytochrome P450 reductase 1"/>
    <property type="match status" value="1"/>
</dbReference>
<feature type="binding site" evidence="12">
    <location>
        <position position="339"/>
    </location>
    <ligand>
        <name>FAD</name>
        <dbReference type="ChEBI" id="CHEBI:57692"/>
    </ligand>
</feature>
<feature type="binding site" evidence="12">
    <location>
        <begin position="134"/>
        <end position="137"/>
    </location>
    <ligand>
        <name>FMN</name>
        <dbReference type="ChEBI" id="CHEBI:58210"/>
    </ligand>
</feature>
<dbReference type="Gene3D" id="3.40.50.360">
    <property type="match status" value="1"/>
</dbReference>
<evidence type="ECO:0000256" key="8">
    <source>
        <dbReference type="ARBA" id="ARBA00023002"/>
    </source>
</evidence>
<feature type="binding site" evidence="12">
    <location>
        <begin position="538"/>
        <end position="539"/>
    </location>
    <ligand>
        <name>NADP(+)</name>
        <dbReference type="ChEBI" id="CHEBI:58349"/>
    </ligand>
</feature>
<evidence type="ECO:0000256" key="11">
    <source>
        <dbReference type="PIRNR" id="PIRNR000207"/>
    </source>
</evidence>
<comment type="pathway">
    <text evidence="11">Sulfur metabolism; hydrogen sulfide biosynthesis; hydrogen sulfide from sulfite (NADPH route): step 1/1.</text>
</comment>
<feature type="domain" description="Flavodoxin-like" evidence="13">
    <location>
        <begin position="81"/>
        <end position="219"/>
    </location>
</feature>
<evidence type="ECO:0000256" key="12">
    <source>
        <dbReference type="PIRSR" id="PIRSR000207-1"/>
    </source>
</evidence>
<dbReference type="Gene3D" id="3.40.50.80">
    <property type="entry name" value="Nucleotide-binding domain of ferredoxin-NADP reductase (FNR) module"/>
    <property type="match status" value="1"/>
</dbReference>
<evidence type="ECO:0000256" key="7">
    <source>
        <dbReference type="ARBA" id="ARBA00022982"/>
    </source>
</evidence>
<dbReference type="PRINTS" id="PR00371">
    <property type="entry name" value="FPNCR"/>
</dbReference>
<dbReference type="InterPro" id="IPR023173">
    <property type="entry name" value="NADPH_Cyt_P450_Rdtase_alpha"/>
</dbReference>
<dbReference type="Gene3D" id="1.20.990.10">
    <property type="entry name" value="NADPH-cytochrome p450 Reductase, Chain A, domain 3"/>
    <property type="match status" value="1"/>
</dbReference>
<feature type="binding site" evidence="12">
    <location>
        <begin position="424"/>
        <end position="426"/>
    </location>
    <ligand>
        <name>FAD</name>
        <dbReference type="ChEBI" id="CHEBI:57692"/>
    </ligand>
</feature>
<dbReference type="KEGG" id="mtun:MTUNDRAET4_2762"/>
<dbReference type="InterPro" id="IPR017938">
    <property type="entry name" value="Riboflavin_synthase-like_b-brl"/>
</dbReference>
<dbReference type="UniPathway" id="UPA00140">
    <property type="reaction ID" value="UER00207"/>
</dbReference>
<evidence type="ECO:0000256" key="10">
    <source>
        <dbReference type="ARBA" id="ARBA00052219"/>
    </source>
</evidence>
<dbReference type="InterPro" id="IPR029039">
    <property type="entry name" value="Flavoprotein-like_sf"/>
</dbReference>
<reference evidence="15 16" key="1">
    <citation type="submission" date="2019-03" db="EMBL/GenBank/DDBJ databases">
        <authorList>
            <person name="Kox A.R. M."/>
        </authorList>
    </citation>
    <scope>NUCLEOTIDE SEQUENCE [LARGE SCALE GENOMIC DNA]</scope>
    <source>
        <strain evidence="15">MTUNDRAET4 annotated genome</strain>
    </source>
</reference>
<dbReference type="SUPFAM" id="SSF52218">
    <property type="entry name" value="Flavoproteins"/>
    <property type="match status" value="1"/>
</dbReference>
<dbReference type="GO" id="GO:0010181">
    <property type="term" value="F:FMN binding"/>
    <property type="evidence" value="ECO:0007669"/>
    <property type="project" value="InterPro"/>
</dbReference>
<keyword evidence="9 11" id="KW-0198">Cysteine biosynthesis</keyword>
<feature type="binding site" evidence="12">
    <location>
        <position position="430"/>
    </location>
    <ligand>
        <name>FAD</name>
        <dbReference type="ChEBI" id="CHEBI:57692"/>
    </ligand>
</feature>
<dbReference type="GO" id="GO:0070814">
    <property type="term" value="P:hydrogen sulfide biosynthetic process"/>
    <property type="evidence" value="ECO:0007669"/>
    <property type="project" value="UniProtKB-UniPathway"/>
</dbReference>
<evidence type="ECO:0000256" key="6">
    <source>
        <dbReference type="ARBA" id="ARBA00022857"/>
    </source>
</evidence>
<dbReference type="InterPro" id="IPR039261">
    <property type="entry name" value="FNR_nucleotide-bd"/>
</dbReference>
<dbReference type="InterPro" id="IPR001709">
    <property type="entry name" value="Flavoprot_Pyr_Nucl_cyt_Rdtase"/>
</dbReference>
<dbReference type="Proteomes" id="UP000294360">
    <property type="component" value="Chromosome"/>
</dbReference>
<dbReference type="EMBL" id="LR536450">
    <property type="protein sequence ID" value="VFU09649.1"/>
    <property type="molecule type" value="Genomic_DNA"/>
</dbReference>
<sequence>MQRVDPSKFLGPGLLSAQQWEQLNALSATLSPRQALWLSGYFAGIEAARAETSTALPDAPAASVAPPPEMAPSTAVAARTLTILFGSETGNSAALARTAAAEAKALGLEASVVDMGDYKPRRLKEEQDLLIIASTYGEGDPPQPAMAFFEFLEGRKAPTLEGVRFGVLALGDSTYEKYCEAGKRLDRRFEELGAERLIPRVDCDVDYDDPAAAWIADALARLALSEGKSAQHAITAALTSARPAPAVFDKRNPFAATINDNLILTSRGSTKETRHIEVSLMGSGLTYEPGDALGVFPRNDPALVEKIGGVLGLDLSAPLALKDGEAPLAEALAAKFEITAATPRFIEHWAEISGATELSKLAGDDHAEERAAYLRENHIIDVIRAFPAPGVSAEAFLAGLRPLQPRLYSIASSLAANPGEAHLTVSSVRYMLHGEPRAGVASGHLADRAAPDTTAPVYIQSNPHFRLPADDVPIIMIGAGTGVAPYRSFMQEREARGATGRSWLFFGERNFRTDFLYQLEWQAYLKDKVLSRMDVAFSRDRTNRAYVQHRLVEGGREVFAWLEEGAHVYVCGDAAKLAPDVHAALISVVETHGRRSHDAAEHYVRGLQSDHRYQRDVY</sequence>
<keyword evidence="8 11" id="KW-0560">Oxidoreductase</keyword>
<dbReference type="Pfam" id="PF00258">
    <property type="entry name" value="Flavodoxin_1"/>
    <property type="match status" value="1"/>
</dbReference>
<dbReference type="PANTHER" id="PTHR19384:SF128">
    <property type="entry name" value="NADPH OXIDOREDUCTASE A"/>
    <property type="match status" value="1"/>
</dbReference>
<keyword evidence="3 11" id="KW-0285">Flavoprotein</keyword>
<dbReference type="SUPFAM" id="SSF63380">
    <property type="entry name" value="Riboflavin synthase domain-like"/>
    <property type="match status" value="1"/>
</dbReference>
<gene>
    <name evidence="15" type="primary">cysJ</name>
    <name evidence="15" type="ORF">MTUNDRAET4_2762</name>
</gene>
<comment type="function">
    <text evidence="11">Component of the sulfite reductase complex that catalyzes the 6-electron reduction of sulfite to sulfide. This is one of several activities required for the biosynthesis of L-cysteine from sulfate. The flavoprotein component catalyzes the electron flow from NADPH -&gt; FAD -&gt; FMN to the hemoprotein component.</text>
</comment>
<dbReference type="CDD" id="cd06199">
    <property type="entry name" value="SiR"/>
    <property type="match status" value="1"/>
</dbReference>
<dbReference type="InterPro" id="IPR008254">
    <property type="entry name" value="Flavodoxin/NO_synth"/>
</dbReference>
<dbReference type="GO" id="GO:0050660">
    <property type="term" value="F:flavin adenine dinucleotide binding"/>
    <property type="evidence" value="ECO:0007669"/>
    <property type="project" value="InterPro"/>
</dbReference>
<dbReference type="PIRSF" id="PIRSF000207">
    <property type="entry name" value="SiR-FP_CysJ"/>
    <property type="match status" value="1"/>
</dbReference>
<comment type="catalytic activity">
    <reaction evidence="10 11">
        <text>hydrogen sulfide + 3 NADP(+) + 3 H2O = sulfite + 3 NADPH + 4 H(+)</text>
        <dbReference type="Rhea" id="RHEA:13801"/>
        <dbReference type="ChEBI" id="CHEBI:15377"/>
        <dbReference type="ChEBI" id="CHEBI:15378"/>
        <dbReference type="ChEBI" id="CHEBI:17359"/>
        <dbReference type="ChEBI" id="CHEBI:29919"/>
        <dbReference type="ChEBI" id="CHEBI:57783"/>
        <dbReference type="ChEBI" id="CHEBI:58349"/>
        <dbReference type="EC" id="1.8.1.2"/>
    </reaction>
</comment>
<evidence type="ECO:0000313" key="15">
    <source>
        <dbReference type="EMBL" id="VFU09649.1"/>
    </source>
</evidence>
<dbReference type="InterPro" id="IPR001433">
    <property type="entry name" value="OxRdtase_FAD/NAD-bd"/>
</dbReference>
<evidence type="ECO:0000256" key="1">
    <source>
        <dbReference type="ARBA" id="ARBA00022448"/>
    </source>
</evidence>
<feature type="binding site" evidence="12">
    <location>
        <position position="618"/>
    </location>
    <ligand>
        <name>FAD</name>
        <dbReference type="ChEBI" id="CHEBI:57692"/>
    </ligand>
</feature>
<accession>A0A4U8Z2S5</accession>
<dbReference type="SUPFAM" id="SSF52343">
    <property type="entry name" value="Ferredoxin reductase-like, C-terminal NADP-linked domain"/>
    <property type="match status" value="1"/>
</dbReference>
<dbReference type="InterPro" id="IPR017927">
    <property type="entry name" value="FAD-bd_FR_type"/>
</dbReference>